<proteinExistence type="predicted"/>
<protein>
    <recommendedName>
        <fullName evidence="3">Secreted protein</fullName>
    </recommendedName>
</protein>
<feature type="signal peptide" evidence="1">
    <location>
        <begin position="1"/>
        <end position="17"/>
    </location>
</feature>
<feature type="chain" id="PRO_5005582966" description="Secreted protein" evidence="1">
    <location>
        <begin position="18"/>
        <end position="64"/>
    </location>
</feature>
<name>A0A0L8GGC0_OCTBM</name>
<dbReference type="EMBL" id="KQ421974">
    <property type="protein sequence ID" value="KOF75899.1"/>
    <property type="molecule type" value="Genomic_DNA"/>
</dbReference>
<evidence type="ECO:0000256" key="1">
    <source>
        <dbReference type="SAM" id="SignalP"/>
    </source>
</evidence>
<accession>A0A0L8GGC0</accession>
<gene>
    <name evidence="2" type="ORF">OCBIM_22034095mg</name>
</gene>
<evidence type="ECO:0008006" key="3">
    <source>
        <dbReference type="Google" id="ProtNLM"/>
    </source>
</evidence>
<keyword evidence="1" id="KW-0732">Signal</keyword>
<sequence length="64" mass="7510">MFVTAFLILQLSLLVWAVGGWKELIVLCFFCQHALCVERQRSLCQEIQSIQTFFFYISLCFITI</sequence>
<evidence type="ECO:0000313" key="2">
    <source>
        <dbReference type="EMBL" id="KOF75899.1"/>
    </source>
</evidence>
<dbReference type="AlphaFoldDB" id="A0A0L8GGC0"/>
<reference evidence="2" key="1">
    <citation type="submission" date="2015-07" db="EMBL/GenBank/DDBJ databases">
        <title>MeaNS - Measles Nucleotide Surveillance Program.</title>
        <authorList>
            <person name="Tran T."/>
            <person name="Druce J."/>
        </authorList>
    </citation>
    <scope>NUCLEOTIDE SEQUENCE</scope>
    <source>
        <strain evidence="2">UCB-OBI-ISO-001</strain>
        <tissue evidence="2">Gonad</tissue>
    </source>
</reference>
<organism evidence="2">
    <name type="scientific">Octopus bimaculoides</name>
    <name type="common">California two-spotted octopus</name>
    <dbReference type="NCBI Taxonomy" id="37653"/>
    <lineage>
        <taxon>Eukaryota</taxon>
        <taxon>Metazoa</taxon>
        <taxon>Spiralia</taxon>
        <taxon>Lophotrochozoa</taxon>
        <taxon>Mollusca</taxon>
        <taxon>Cephalopoda</taxon>
        <taxon>Coleoidea</taxon>
        <taxon>Octopodiformes</taxon>
        <taxon>Octopoda</taxon>
        <taxon>Incirrata</taxon>
        <taxon>Octopodidae</taxon>
        <taxon>Octopus</taxon>
    </lineage>
</organism>